<evidence type="ECO:0000256" key="1">
    <source>
        <dbReference type="SAM" id="Phobius"/>
    </source>
</evidence>
<name>A0A096H081_COMTE</name>
<dbReference type="Proteomes" id="UP000029553">
    <property type="component" value="Unassembled WGS sequence"/>
</dbReference>
<organism evidence="2 3">
    <name type="scientific">Comamonas testosteroni</name>
    <name type="common">Pseudomonas testosteroni</name>
    <dbReference type="NCBI Taxonomy" id="285"/>
    <lineage>
        <taxon>Bacteria</taxon>
        <taxon>Pseudomonadati</taxon>
        <taxon>Pseudomonadota</taxon>
        <taxon>Betaproteobacteria</taxon>
        <taxon>Burkholderiales</taxon>
        <taxon>Comamonadaceae</taxon>
        <taxon>Comamonas</taxon>
    </lineage>
</organism>
<dbReference type="EMBL" id="AWOR01000037">
    <property type="protein sequence ID" value="KGH30855.1"/>
    <property type="molecule type" value="Genomic_DNA"/>
</dbReference>
<keyword evidence="1" id="KW-0472">Membrane</keyword>
<gene>
    <name evidence="2" type="ORF">P353_08315</name>
</gene>
<dbReference type="AlphaFoldDB" id="A0A096H081"/>
<sequence length="60" mass="6690">MWQQIWGTLELVAQDMPGGVPVLHAFLLVGCIALLMLVIEVTLKVIVAREDSPSPKLRRH</sequence>
<keyword evidence="1" id="KW-0812">Transmembrane</keyword>
<proteinExistence type="predicted"/>
<protein>
    <submittedName>
        <fullName evidence="2">Uncharacterized protein</fullName>
    </submittedName>
</protein>
<comment type="caution">
    <text evidence="2">The sequence shown here is derived from an EMBL/GenBank/DDBJ whole genome shotgun (WGS) entry which is preliminary data.</text>
</comment>
<accession>A0A096H081</accession>
<keyword evidence="1" id="KW-1133">Transmembrane helix</keyword>
<evidence type="ECO:0000313" key="3">
    <source>
        <dbReference type="Proteomes" id="UP000029553"/>
    </source>
</evidence>
<evidence type="ECO:0000313" key="2">
    <source>
        <dbReference type="EMBL" id="KGH30855.1"/>
    </source>
</evidence>
<reference evidence="2 3" key="1">
    <citation type="submission" date="2013-09" db="EMBL/GenBank/DDBJ databases">
        <title>High correlation between genotypes and phenotypes of environmental bacteria Comamonas testosteroni strains.</title>
        <authorList>
            <person name="Liu L."/>
            <person name="Zhu W."/>
            <person name="Xia X."/>
            <person name="Xu B."/>
            <person name="Luo M."/>
            <person name="Wang G."/>
        </authorList>
    </citation>
    <scope>NUCLEOTIDE SEQUENCE [LARGE SCALE GENOMIC DNA]</scope>
    <source>
        <strain evidence="2 3">JL40</strain>
    </source>
</reference>
<feature type="transmembrane region" description="Helical" evidence="1">
    <location>
        <begin position="20"/>
        <end position="39"/>
    </location>
</feature>